<gene>
    <name evidence="1" type="ORF">SAMN06264868_11824</name>
</gene>
<keyword evidence="2" id="KW-1185">Reference proteome</keyword>
<accession>A0AA45WP16</accession>
<dbReference type="RefSeq" id="WP_265134842.1">
    <property type="nucleotide sequence ID" value="NZ_FXTX01000018.1"/>
</dbReference>
<dbReference type="GO" id="GO:0020037">
    <property type="term" value="F:heme binding"/>
    <property type="evidence" value="ECO:0007669"/>
    <property type="project" value="InterPro"/>
</dbReference>
<organism evidence="1 2">
    <name type="scientific">Venenivibrio stagnispumantis</name>
    <dbReference type="NCBI Taxonomy" id="407998"/>
    <lineage>
        <taxon>Bacteria</taxon>
        <taxon>Pseudomonadati</taxon>
        <taxon>Aquificota</taxon>
        <taxon>Aquificia</taxon>
        <taxon>Aquificales</taxon>
        <taxon>Hydrogenothermaceae</taxon>
        <taxon>Venenivibrio</taxon>
    </lineage>
</organism>
<reference evidence="1" key="1">
    <citation type="submission" date="2017-05" db="EMBL/GenBank/DDBJ databases">
        <authorList>
            <person name="Varghese N."/>
            <person name="Submissions S."/>
        </authorList>
    </citation>
    <scope>NUCLEOTIDE SEQUENCE</scope>
    <source>
        <strain evidence="1">DSM 18763</strain>
    </source>
</reference>
<evidence type="ECO:0000313" key="2">
    <source>
        <dbReference type="Proteomes" id="UP001157947"/>
    </source>
</evidence>
<comment type="caution">
    <text evidence="1">The sequence shown here is derived from an EMBL/GenBank/DDBJ whole genome shotgun (WGS) entry which is preliminary data.</text>
</comment>
<dbReference type="Proteomes" id="UP001157947">
    <property type="component" value="Unassembled WGS sequence"/>
</dbReference>
<sequence length="107" mass="12737">MTKKNENRETEIINTLKEIFIEFYSALHDDDHSSVFFTSLKQVELLIEKQSVALFNMIKSLEENKDEEVKKELYKLAKRHFDLGISPKSMFYSIDLYINLLEVNTWK</sequence>
<name>A0AA45WP16_9AQUI</name>
<evidence type="ECO:0000313" key="1">
    <source>
        <dbReference type="EMBL" id="SMP18864.1"/>
    </source>
</evidence>
<dbReference type="Gene3D" id="1.10.490.10">
    <property type="entry name" value="Globins"/>
    <property type="match status" value="1"/>
</dbReference>
<proteinExistence type="predicted"/>
<dbReference type="GO" id="GO:0019825">
    <property type="term" value="F:oxygen binding"/>
    <property type="evidence" value="ECO:0007669"/>
    <property type="project" value="InterPro"/>
</dbReference>
<protein>
    <submittedName>
        <fullName evidence="1">Uncharacterized protein</fullName>
    </submittedName>
</protein>
<dbReference type="AlphaFoldDB" id="A0AA45WP16"/>
<dbReference type="EMBL" id="FXTX01000018">
    <property type="protein sequence ID" value="SMP18864.1"/>
    <property type="molecule type" value="Genomic_DNA"/>
</dbReference>
<dbReference type="InterPro" id="IPR012292">
    <property type="entry name" value="Globin/Proto"/>
</dbReference>